<keyword evidence="3" id="KW-1185">Reference proteome</keyword>
<dbReference type="OrthoDB" id="2247630at2"/>
<dbReference type="EMBL" id="AFFY01000022">
    <property type="protein sequence ID" value="EHH00605.1"/>
    <property type="molecule type" value="Genomic_DNA"/>
</dbReference>
<accession>G5SR52</accession>
<feature type="domain" description="Beta-lactamase-related" evidence="1">
    <location>
        <begin position="39"/>
        <end position="338"/>
    </location>
</feature>
<dbReference type="eggNOG" id="COG1680">
    <property type="taxonomic scope" value="Bacteria"/>
</dbReference>
<dbReference type="InterPro" id="IPR012338">
    <property type="entry name" value="Beta-lactam/transpept-like"/>
</dbReference>
<evidence type="ECO:0000259" key="1">
    <source>
        <dbReference type="Pfam" id="PF00144"/>
    </source>
</evidence>
<dbReference type="PANTHER" id="PTHR43283:SF3">
    <property type="entry name" value="BETA-LACTAMASE FAMILY PROTEIN (AFU_ORTHOLOGUE AFUA_5G07500)"/>
    <property type="match status" value="1"/>
</dbReference>
<dbReference type="PROSITE" id="PS51257">
    <property type="entry name" value="PROKAR_LIPOPROTEIN"/>
    <property type="match status" value="1"/>
</dbReference>
<reference evidence="2 3" key="1">
    <citation type="submission" date="2011-03" db="EMBL/GenBank/DDBJ databases">
        <authorList>
            <person name="Weinstock G."/>
            <person name="Sodergren E."/>
            <person name="Clifton S."/>
            <person name="Fulton L."/>
            <person name="Fulton B."/>
            <person name="Courtney L."/>
            <person name="Fronick C."/>
            <person name="Harrison M."/>
            <person name="Strong C."/>
            <person name="Farmer C."/>
            <person name="Delahaunty K."/>
            <person name="Markovic C."/>
            <person name="Hall O."/>
            <person name="Minx P."/>
            <person name="Tomlinson C."/>
            <person name="Mitreva M."/>
            <person name="Hou S."/>
            <person name="Chen J."/>
            <person name="Wollam A."/>
            <person name="Pepin K.H."/>
            <person name="Johnson M."/>
            <person name="Bhonagiri V."/>
            <person name="Zhang X."/>
            <person name="Suruliraj S."/>
            <person name="Warren W."/>
            <person name="Chinwalla A."/>
            <person name="Mardis E.R."/>
            <person name="Wilson R.K."/>
        </authorList>
    </citation>
    <scope>NUCLEOTIDE SEQUENCE [LARGE SCALE GENOMIC DNA]</scope>
    <source>
        <strain evidence="2 3">YIT 11840</strain>
    </source>
</reference>
<dbReference type="Gene3D" id="3.40.710.10">
    <property type="entry name" value="DD-peptidase/beta-lactamase superfamily"/>
    <property type="match status" value="1"/>
</dbReference>
<evidence type="ECO:0000313" key="3">
    <source>
        <dbReference type="Proteomes" id="UP000003598"/>
    </source>
</evidence>
<dbReference type="Pfam" id="PF00144">
    <property type="entry name" value="Beta-lactamase"/>
    <property type="match status" value="1"/>
</dbReference>
<dbReference type="STRING" id="762968.HMPREF9441_01842"/>
<comment type="caution">
    <text evidence="2">The sequence shown here is derived from an EMBL/GenBank/DDBJ whole genome shotgun (WGS) entry which is preliminary data.</text>
</comment>
<organism evidence="2 3">
    <name type="scientific">Paraprevotella clara YIT 11840</name>
    <dbReference type="NCBI Taxonomy" id="762968"/>
    <lineage>
        <taxon>Bacteria</taxon>
        <taxon>Pseudomonadati</taxon>
        <taxon>Bacteroidota</taxon>
        <taxon>Bacteroidia</taxon>
        <taxon>Bacteroidales</taxon>
        <taxon>Prevotellaceae</taxon>
        <taxon>Paraprevotella</taxon>
    </lineage>
</organism>
<dbReference type="PATRIC" id="fig|762968.3.peg.1645"/>
<sequence>MKGMKKIGVWIWGCLLGGMVAACGGRNGTHGEEPDFTGLDSLIQGWVDKGYYPGAAICVKQDTAVLFRKSYGAVSPDTPVYVASAGKWVAAAVVAAVVDRTELSWDDPVEKWLPEFKGDPKGVIPLRRLLSHTSGIRPYLPEPRVDNYNHLDSAVAEILPLDTVFTPGTRFEYGGLAMQVAGRMAEVAAGKEFETLFQELLAGPLRMTRSHFTPVNTDGGHAPMLGGGLCTTLNDYMNFLDMIIHGGVFEGQRILREATVKEMQADQVGRAKVAEGEYVERALGRHHQGVYGLGEWREMVDEKTGEAYRISSPGWAGAYPWINLREGVYGFFIAHVTGSSSKPDGFSSFYGSPVIADKVSAAISKKSGNTVK</sequence>
<dbReference type="AlphaFoldDB" id="G5SR52"/>
<dbReference type="Proteomes" id="UP000003598">
    <property type="component" value="Unassembled WGS sequence"/>
</dbReference>
<name>G5SR52_9BACT</name>
<dbReference type="InterPro" id="IPR001466">
    <property type="entry name" value="Beta-lactam-related"/>
</dbReference>
<protein>
    <submittedName>
        <fullName evidence="2">Beta-lactamase</fullName>
    </submittedName>
</protein>
<evidence type="ECO:0000313" key="2">
    <source>
        <dbReference type="EMBL" id="EHH00605.1"/>
    </source>
</evidence>
<dbReference type="InterPro" id="IPR050789">
    <property type="entry name" value="Diverse_Enzym_Activities"/>
</dbReference>
<proteinExistence type="predicted"/>
<dbReference type="HOGENOM" id="CLU_786857_0_0_10"/>
<gene>
    <name evidence="2" type="ORF">HMPREF9441_01842</name>
</gene>
<dbReference type="SUPFAM" id="SSF56601">
    <property type="entry name" value="beta-lactamase/transpeptidase-like"/>
    <property type="match status" value="1"/>
</dbReference>
<dbReference type="PANTHER" id="PTHR43283">
    <property type="entry name" value="BETA-LACTAMASE-RELATED"/>
    <property type="match status" value="1"/>
</dbReference>